<dbReference type="InterPro" id="IPR014044">
    <property type="entry name" value="CAP_dom"/>
</dbReference>
<proteinExistence type="predicted"/>
<dbReference type="SMART" id="SM00198">
    <property type="entry name" value="SCP"/>
    <property type="match status" value="3"/>
</dbReference>
<evidence type="ECO:0000256" key="1">
    <source>
        <dbReference type="SAM" id="MobiDB-lite"/>
    </source>
</evidence>
<evidence type="ECO:0000256" key="2">
    <source>
        <dbReference type="SAM" id="SignalP"/>
    </source>
</evidence>
<dbReference type="CDD" id="cd05380">
    <property type="entry name" value="CAP_euk"/>
    <property type="match status" value="3"/>
</dbReference>
<reference evidence="4 5" key="1">
    <citation type="submission" date="2023-08" db="EMBL/GenBank/DDBJ databases">
        <title>A Necator americanus chromosomal reference genome.</title>
        <authorList>
            <person name="Ilik V."/>
            <person name="Petrzelkova K.J."/>
            <person name="Pardy F."/>
            <person name="Fuh T."/>
            <person name="Niatou-Singa F.S."/>
            <person name="Gouil Q."/>
            <person name="Baker L."/>
            <person name="Ritchie M.E."/>
            <person name="Jex A.R."/>
            <person name="Gazzola D."/>
            <person name="Li H."/>
            <person name="Toshio Fujiwara R."/>
            <person name="Zhan B."/>
            <person name="Aroian R.V."/>
            <person name="Pafco B."/>
            <person name="Schwarz E.M."/>
        </authorList>
    </citation>
    <scope>NUCLEOTIDE SEQUENCE [LARGE SCALE GENOMIC DNA]</scope>
    <source>
        <strain evidence="4 5">Aroian</strain>
        <tissue evidence="4">Whole animal</tissue>
    </source>
</reference>
<feature type="signal peptide" evidence="2">
    <location>
        <begin position="1"/>
        <end position="23"/>
    </location>
</feature>
<accession>A0ABR1DDZ8</accession>
<gene>
    <name evidence="4" type="primary">Necator_chrIV.g14583</name>
    <name evidence="4" type="ORF">RB195_001288</name>
</gene>
<dbReference type="PANTHER" id="PTHR10334">
    <property type="entry name" value="CYSTEINE-RICH SECRETORY PROTEIN-RELATED"/>
    <property type="match status" value="1"/>
</dbReference>
<feature type="domain" description="SCP" evidence="3">
    <location>
        <begin position="276"/>
        <end position="435"/>
    </location>
</feature>
<name>A0ABR1DDZ8_NECAM</name>
<evidence type="ECO:0000259" key="3">
    <source>
        <dbReference type="SMART" id="SM00198"/>
    </source>
</evidence>
<feature type="domain" description="SCP" evidence="3">
    <location>
        <begin position="661"/>
        <end position="795"/>
    </location>
</feature>
<dbReference type="Gene3D" id="3.40.33.10">
    <property type="entry name" value="CAP"/>
    <property type="match status" value="4"/>
</dbReference>
<feature type="chain" id="PRO_5045908460" description="SCP domain-containing protein" evidence="2">
    <location>
        <begin position="24"/>
        <end position="849"/>
    </location>
</feature>
<protein>
    <recommendedName>
        <fullName evidence="3">SCP domain-containing protein</fullName>
    </recommendedName>
</protein>
<comment type="caution">
    <text evidence="4">The sequence shown here is derived from an EMBL/GenBank/DDBJ whole genome shotgun (WGS) entry which is preliminary data.</text>
</comment>
<evidence type="ECO:0000313" key="5">
    <source>
        <dbReference type="Proteomes" id="UP001303046"/>
    </source>
</evidence>
<feature type="domain" description="SCP" evidence="3">
    <location>
        <begin position="37"/>
        <end position="185"/>
    </location>
</feature>
<dbReference type="InterPro" id="IPR035940">
    <property type="entry name" value="CAP_sf"/>
</dbReference>
<dbReference type="EMBL" id="JAVFWL010000004">
    <property type="protein sequence ID" value="KAK6748572.1"/>
    <property type="molecule type" value="Genomic_DNA"/>
</dbReference>
<dbReference type="Proteomes" id="UP001303046">
    <property type="component" value="Unassembled WGS sequence"/>
</dbReference>
<organism evidence="4 5">
    <name type="scientific">Necator americanus</name>
    <name type="common">Human hookworm</name>
    <dbReference type="NCBI Taxonomy" id="51031"/>
    <lineage>
        <taxon>Eukaryota</taxon>
        <taxon>Metazoa</taxon>
        <taxon>Ecdysozoa</taxon>
        <taxon>Nematoda</taxon>
        <taxon>Chromadorea</taxon>
        <taxon>Rhabditida</taxon>
        <taxon>Rhabditina</taxon>
        <taxon>Rhabditomorpha</taxon>
        <taxon>Strongyloidea</taxon>
        <taxon>Ancylostomatidae</taxon>
        <taxon>Bunostominae</taxon>
        <taxon>Necator</taxon>
    </lineage>
</organism>
<dbReference type="Pfam" id="PF00188">
    <property type="entry name" value="CAP"/>
    <property type="match status" value="3"/>
</dbReference>
<dbReference type="PROSITE" id="PS01009">
    <property type="entry name" value="CRISP_1"/>
    <property type="match status" value="1"/>
</dbReference>
<dbReference type="SUPFAM" id="SSF55797">
    <property type="entry name" value="PR-1-like"/>
    <property type="match status" value="4"/>
</dbReference>
<feature type="region of interest" description="Disordered" evidence="1">
    <location>
        <begin position="560"/>
        <end position="582"/>
    </location>
</feature>
<dbReference type="InterPro" id="IPR001283">
    <property type="entry name" value="CRISP-related"/>
</dbReference>
<keyword evidence="2" id="KW-0732">Signal</keyword>
<dbReference type="InterPro" id="IPR018244">
    <property type="entry name" value="Allrgn_V5/Tpx1_CS"/>
</dbReference>
<evidence type="ECO:0000313" key="4">
    <source>
        <dbReference type="EMBL" id="KAK6748572.1"/>
    </source>
</evidence>
<keyword evidence="5" id="KW-1185">Reference proteome</keyword>
<sequence length="849" mass="93438">MPIQIPATETCTFLVLVLHFASAQDYLCPLQHAMSNAHRDLMLYDHNLYRSRISQGLVIHVNGNPLPRASNVYEVGWNCYLEKLASEAVKGCPARKTKNLLHGQNYEFIESDDELDDPYPFALARWVSAVMDKQFGNDVIIFKEDNELHAFANMIRANTTSIGCSQTRCGSFAAIACFYESPDIEKGELIYEKGNGCSSDVDCTTYEDSTCTTENSLCVAPRSNAISTATSIIDDSNFTSDAASSVVTLGKDKVEIMLVPNGTNTMCPQNFIMMDELRRKILLMHNYRRSLLTKGLVKNANGITLPPAANMVKLKYNCALEVLALSHAAKCAFNESDLLSQEDVGENVAVVYTENALTFLGAIRWALTSWWKTIGKEQSVMGRMVKFKKKHEGKSIRRFTQMAWADTQEVGCGIAKCGAAYNVVCRYSPSITSADEYYLDDPYQVALKRWVSTAESKYFGSNTTTFQGDGDLLCFANMIRSNTTHVGCSERKCGTTAIFACFYDSPNINKGELMYEIGNGCSNDTDCTTYPGSSCDVKSGLCSGPRSSVLTQSSSKNSTAVGVAKSNIPATKPQTEKSLSEKQTSQNGTCLCYSHHNSLDLENSPSVIGLRSVNDGIMELGVVAQTQATEEVDLKASPRESEVVQIPGGVFAYGMGNYGEDTASIVLAHHFVQEKYSCELEIFAFAYASMCISETSDPGNGNGAGENIAAVHPENASTPEKALQWAVESWWKSHHGEPYPVTRTVMVPIERLGMPISYFTQMIWAETEEIGCGIVKCGEIFNVVCRYYPGGNHLDRLIYEPGEPCSKCPYWTGCEVDTGLCLQLDDYNHSGTSFSFLTIFLILIVSLRY</sequence>